<evidence type="ECO:0000313" key="2">
    <source>
        <dbReference type="EMBL" id="ETW04236.1"/>
    </source>
</evidence>
<protein>
    <submittedName>
        <fullName evidence="2">Uncharacterized protein</fullName>
    </submittedName>
</protein>
<dbReference type="EMBL" id="KI913958">
    <property type="protein sequence ID" value="ETW04236.1"/>
    <property type="molecule type" value="Genomic_DNA"/>
</dbReference>
<name>A0A024UCT5_9STRA</name>
<feature type="region of interest" description="Disordered" evidence="1">
    <location>
        <begin position="1"/>
        <end position="72"/>
    </location>
</feature>
<dbReference type="GeneID" id="20081621"/>
<proteinExistence type="predicted"/>
<dbReference type="OrthoDB" id="10457975at2759"/>
<evidence type="ECO:0000256" key="1">
    <source>
        <dbReference type="SAM" id="MobiDB-lite"/>
    </source>
</evidence>
<gene>
    <name evidence="2" type="ORF">H310_04571</name>
</gene>
<dbReference type="RefSeq" id="XP_008867192.1">
    <property type="nucleotide sequence ID" value="XM_008868970.1"/>
</dbReference>
<sequence length="163" mass="18194">MASSPLRPKESTPRRVAMSSHPWPRRNYTKPWLTNTSGGASRPDPIEACPTPPPLPASTNFDSMPGWDSSPPQVSRILVHQILAKSHPADKQWKGDAPSPLHHAPKTHPLVDAKAFIMDLRREIDWRLACDVVPIQVEDETQDRRTSVATHDGKSIRSPCIFE</sequence>
<dbReference type="VEuPathDB" id="FungiDB:H310_04571"/>
<feature type="region of interest" description="Disordered" evidence="1">
    <location>
        <begin position="87"/>
        <end position="106"/>
    </location>
</feature>
<organism evidence="2">
    <name type="scientific">Aphanomyces invadans</name>
    <dbReference type="NCBI Taxonomy" id="157072"/>
    <lineage>
        <taxon>Eukaryota</taxon>
        <taxon>Sar</taxon>
        <taxon>Stramenopiles</taxon>
        <taxon>Oomycota</taxon>
        <taxon>Saprolegniomycetes</taxon>
        <taxon>Saprolegniales</taxon>
        <taxon>Verrucalvaceae</taxon>
        <taxon>Aphanomyces</taxon>
    </lineage>
</organism>
<dbReference type="AlphaFoldDB" id="A0A024UCT5"/>
<accession>A0A024UCT5</accession>
<reference evidence="2" key="1">
    <citation type="submission" date="2013-12" db="EMBL/GenBank/DDBJ databases">
        <title>The Genome Sequence of Aphanomyces invadans NJM9701.</title>
        <authorList>
            <consortium name="The Broad Institute Genomics Platform"/>
            <person name="Russ C."/>
            <person name="Tyler B."/>
            <person name="van West P."/>
            <person name="Dieguez-Uribeondo J."/>
            <person name="Young S.K."/>
            <person name="Zeng Q."/>
            <person name="Gargeya S."/>
            <person name="Fitzgerald M."/>
            <person name="Abouelleil A."/>
            <person name="Alvarado L."/>
            <person name="Chapman S.B."/>
            <person name="Gainer-Dewar J."/>
            <person name="Goldberg J."/>
            <person name="Griggs A."/>
            <person name="Gujja S."/>
            <person name="Hansen M."/>
            <person name="Howarth C."/>
            <person name="Imamovic A."/>
            <person name="Ireland A."/>
            <person name="Larimer J."/>
            <person name="McCowan C."/>
            <person name="Murphy C."/>
            <person name="Pearson M."/>
            <person name="Poon T.W."/>
            <person name="Priest M."/>
            <person name="Roberts A."/>
            <person name="Saif S."/>
            <person name="Shea T."/>
            <person name="Sykes S."/>
            <person name="Wortman J."/>
            <person name="Nusbaum C."/>
            <person name="Birren B."/>
        </authorList>
    </citation>
    <scope>NUCLEOTIDE SEQUENCE [LARGE SCALE GENOMIC DNA]</scope>
    <source>
        <strain evidence="2">NJM9701</strain>
    </source>
</reference>